<sequence>MASTPRLQSMQTILGAPRFTGGPDHHADHYRRDRTAPGRQKLCRSNDSRWRSLRSMSERMCGLGSECPTPTTFGWGVTPYLSLSGCQRLRSPTVPCSLETAFQPNYRFMRAYIIGSTRAGSAKQTSQIVDEARRYLRDHSRLFLQRFLDGDFYISSEGSTRTFIFRPACSASNPSLITSSILTVVTHPVVS</sequence>
<geneLocation type="plasmid" evidence="2">
    <name>pNSL1</name>
</geneLocation>
<gene>
    <name evidence="2" type="ORF">LRS1606.251</name>
</gene>
<keyword evidence="2" id="KW-0614">Plasmid</keyword>
<feature type="compositionally biased region" description="Basic and acidic residues" evidence="1">
    <location>
        <begin position="23"/>
        <end position="36"/>
    </location>
</feature>
<proteinExistence type="predicted"/>
<feature type="region of interest" description="Disordered" evidence="1">
    <location>
        <begin position="15"/>
        <end position="41"/>
    </location>
</feature>
<reference evidence="2" key="1">
    <citation type="submission" date="2014-03" db="EMBL/GenBank/DDBJ databases">
        <authorList>
            <person name="Zhang G."/>
            <person name="Zhu L."/>
            <person name="Fang P."/>
        </authorList>
    </citation>
    <scope>NUCLEOTIDE SEQUENCE</scope>
    <source>
        <strain evidence="2">NS1</strain>
        <plasmid evidence="2">pNSL1</plasmid>
    </source>
</reference>
<dbReference type="AlphaFoldDB" id="A0A097SQ87"/>
<name>A0A097SQ87_9NOCA</name>
<accession>A0A097SQ87</accession>
<dbReference type="EMBL" id="KJ605395">
    <property type="protein sequence ID" value="AIU93685.1"/>
    <property type="molecule type" value="Genomic_DNA"/>
</dbReference>
<evidence type="ECO:0000256" key="1">
    <source>
        <dbReference type="SAM" id="MobiDB-lite"/>
    </source>
</evidence>
<protein>
    <submittedName>
        <fullName evidence="2">Uncharacterized protein</fullName>
    </submittedName>
</protein>
<organism evidence="2">
    <name type="scientific">Rhodococcus sp. NS1</name>
    <dbReference type="NCBI Taxonomy" id="402236"/>
    <lineage>
        <taxon>Bacteria</taxon>
        <taxon>Bacillati</taxon>
        <taxon>Actinomycetota</taxon>
        <taxon>Actinomycetes</taxon>
        <taxon>Mycobacteriales</taxon>
        <taxon>Nocardiaceae</taxon>
        <taxon>Rhodococcus</taxon>
    </lineage>
</organism>
<evidence type="ECO:0000313" key="2">
    <source>
        <dbReference type="EMBL" id="AIU93685.1"/>
    </source>
</evidence>